<dbReference type="InterPro" id="IPR007159">
    <property type="entry name" value="SpoVT-AbrB_dom"/>
</dbReference>
<evidence type="ECO:0000313" key="10">
    <source>
        <dbReference type="Proteomes" id="UP000501726"/>
    </source>
</evidence>
<evidence type="ECO:0000256" key="5">
    <source>
        <dbReference type="ARBA" id="ARBA00023125"/>
    </source>
</evidence>
<dbReference type="AlphaFoldDB" id="A0A6F8PWN0"/>
<dbReference type="PROSITE" id="PS51740">
    <property type="entry name" value="SPOVT_ABRB"/>
    <property type="match status" value="2"/>
</dbReference>
<dbReference type="GO" id="GO:0005737">
    <property type="term" value="C:cytoplasm"/>
    <property type="evidence" value="ECO:0007669"/>
    <property type="project" value="UniProtKB-UniRule"/>
</dbReference>
<keyword evidence="3" id="KW-0677">Repeat</keyword>
<dbReference type="CDD" id="cd16320">
    <property type="entry name" value="MraZ_N"/>
    <property type="match status" value="1"/>
</dbReference>
<gene>
    <name evidence="7 9" type="primary">mraZ</name>
    <name evidence="9" type="ORF">THMIRHAS_19350</name>
</gene>
<comment type="subcellular location">
    <subcellularLocation>
        <location evidence="7">Cytoplasm</location>
        <location evidence="7">Nucleoid</location>
    </subcellularLocation>
</comment>
<dbReference type="CDD" id="cd16321">
    <property type="entry name" value="MraZ_C"/>
    <property type="match status" value="1"/>
</dbReference>
<comment type="similarity">
    <text evidence="7">Belongs to the MraZ family.</text>
</comment>
<dbReference type="Pfam" id="PF02381">
    <property type="entry name" value="MraZ"/>
    <property type="match status" value="2"/>
</dbReference>
<dbReference type="Proteomes" id="UP000501726">
    <property type="component" value="Chromosome"/>
</dbReference>
<evidence type="ECO:0000256" key="3">
    <source>
        <dbReference type="ARBA" id="ARBA00022737"/>
    </source>
</evidence>
<evidence type="ECO:0000313" key="9">
    <source>
        <dbReference type="EMBL" id="BBP46562.1"/>
    </source>
</evidence>
<sequence length="143" mass="16714">MNIDAKGRIAIPKKYRDYLQDEHESTLYVSFDTANECLNIYPQKQWLQFEAKLMSLPNTNPTIRKMQRLMIGRVNEQILDIQGRINVGPQHIERMGFSKEVILVGQGKRFELWDKAIWDQDGEESLNAEELQQLGELLPDFSF</sequence>
<dbReference type="PANTHER" id="PTHR34701:SF1">
    <property type="entry name" value="TRANSCRIPTIONAL REGULATOR MRAZ"/>
    <property type="match status" value="1"/>
</dbReference>
<keyword evidence="10" id="KW-1185">Reference proteome</keyword>
<feature type="domain" description="SpoVT-AbrB" evidence="8">
    <location>
        <begin position="1"/>
        <end position="45"/>
    </location>
</feature>
<keyword evidence="6 7" id="KW-0804">Transcription</keyword>
<reference evidence="10" key="1">
    <citation type="submission" date="2019-11" db="EMBL/GenBank/DDBJ databases">
        <title>Isolation and characterization of two novel species in the genus Thiomicrorhabdus.</title>
        <authorList>
            <person name="Mochizuki J."/>
            <person name="Kojima H."/>
            <person name="Fukui M."/>
        </authorList>
    </citation>
    <scope>NUCLEOTIDE SEQUENCE [LARGE SCALE GENOMIC DNA]</scope>
    <source>
        <strain evidence="10">aks77</strain>
    </source>
</reference>
<dbReference type="SUPFAM" id="SSF89447">
    <property type="entry name" value="AbrB/MazE/MraZ-like"/>
    <property type="match status" value="1"/>
</dbReference>
<dbReference type="InterPro" id="IPR035644">
    <property type="entry name" value="MraZ_C"/>
</dbReference>
<dbReference type="InterPro" id="IPR020603">
    <property type="entry name" value="MraZ_dom"/>
</dbReference>
<keyword evidence="4 7" id="KW-0805">Transcription regulation</keyword>
<dbReference type="HAMAP" id="MF_01008">
    <property type="entry name" value="MraZ"/>
    <property type="match status" value="1"/>
</dbReference>
<protein>
    <recommendedName>
        <fullName evidence="1 7">Transcriptional regulator MraZ</fullName>
    </recommendedName>
</protein>
<dbReference type="Gene3D" id="3.40.1550.20">
    <property type="entry name" value="Transcriptional regulator MraZ domain"/>
    <property type="match status" value="1"/>
</dbReference>
<dbReference type="KEGG" id="tse:THMIRHAS_19350"/>
<evidence type="ECO:0000259" key="8">
    <source>
        <dbReference type="PROSITE" id="PS51740"/>
    </source>
</evidence>
<keyword evidence="2 7" id="KW-0963">Cytoplasm</keyword>
<dbReference type="InterPro" id="IPR003444">
    <property type="entry name" value="MraZ"/>
</dbReference>
<evidence type="ECO:0000256" key="4">
    <source>
        <dbReference type="ARBA" id="ARBA00023015"/>
    </source>
</evidence>
<dbReference type="GO" id="GO:0000976">
    <property type="term" value="F:transcription cis-regulatory region binding"/>
    <property type="evidence" value="ECO:0007669"/>
    <property type="project" value="TreeGrafter"/>
</dbReference>
<evidence type="ECO:0000256" key="2">
    <source>
        <dbReference type="ARBA" id="ARBA00022490"/>
    </source>
</evidence>
<dbReference type="InterPro" id="IPR037914">
    <property type="entry name" value="SpoVT-AbrB_sf"/>
</dbReference>
<name>A0A6F8PWN0_9GAMM</name>
<accession>A0A6F8PWN0</accession>
<proteinExistence type="inferred from homology"/>
<dbReference type="GO" id="GO:0003700">
    <property type="term" value="F:DNA-binding transcription factor activity"/>
    <property type="evidence" value="ECO:0007669"/>
    <property type="project" value="UniProtKB-UniRule"/>
</dbReference>
<evidence type="ECO:0000256" key="1">
    <source>
        <dbReference type="ARBA" id="ARBA00013860"/>
    </source>
</evidence>
<dbReference type="PANTHER" id="PTHR34701">
    <property type="entry name" value="TRANSCRIPTIONAL REGULATOR MRAZ"/>
    <property type="match status" value="1"/>
</dbReference>
<dbReference type="NCBIfam" id="TIGR00242">
    <property type="entry name" value="division/cell wall cluster transcriptional repressor MraZ"/>
    <property type="match status" value="1"/>
</dbReference>
<feature type="domain" description="SpoVT-AbrB" evidence="8">
    <location>
        <begin position="74"/>
        <end position="117"/>
    </location>
</feature>
<comment type="subunit">
    <text evidence="7">Forms oligomers.</text>
</comment>
<dbReference type="InterPro" id="IPR038619">
    <property type="entry name" value="MraZ_sf"/>
</dbReference>
<keyword evidence="5 7" id="KW-0238">DNA-binding</keyword>
<evidence type="ECO:0000256" key="7">
    <source>
        <dbReference type="HAMAP-Rule" id="MF_01008"/>
    </source>
</evidence>
<dbReference type="InterPro" id="IPR035642">
    <property type="entry name" value="MraZ_N"/>
</dbReference>
<dbReference type="GO" id="GO:0009295">
    <property type="term" value="C:nucleoid"/>
    <property type="evidence" value="ECO:0007669"/>
    <property type="project" value="UniProtKB-SubCell"/>
</dbReference>
<organism evidence="9 10">
    <name type="scientific">Thiosulfatimonas sediminis</name>
    <dbReference type="NCBI Taxonomy" id="2675054"/>
    <lineage>
        <taxon>Bacteria</taxon>
        <taxon>Pseudomonadati</taxon>
        <taxon>Pseudomonadota</taxon>
        <taxon>Gammaproteobacteria</taxon>
        <taxon>Thiotrichales</taxon>
        <taxon>Piscirickettsiaceae</taxon>
        <taxon>Thiosulfatimonas</taxon>
    </lineage>
</organism>
<dbReference type="EMBL" id="AP021889">
    <property type="protein sequence ID" value="BBP46562.1"/>
    <property type="molecule type" value="Genomic_DNA"/>
</dbReference>
<evidence type="ECO:0000256" key="6">
    <source>
        <dbReference type="ARBA" id="ARBA00023163"/>
    </source>
</evidence>
<dbReference type="GO" id="GO:2000143">
    <property type="term" value="P:negative regulation of DNA-templated transcription initiation"/>
    <property type="evidence" value="ECO:0007669"/>
    <property type="project" value="TreeGrafter"/>
</dbReference>